<dbReference type="InterPro" id="IPR020081">
    <property type="entry name" value="SsrA-bd_prot_CS"/>
</dbReference>
<keyword evidence="2 3" id="KW-0694">RNA-binding</keyword>
<dbReference type="SUPFAM" id="SSF74982">
    <property type="entry name" value="Small protein B (SmpB)"/>
    <property type="match status" value="1"/>
</dbReference>
<comment type="subcellular location">
    <subcellularLocation>
        <location evidence="3">Cytoplasm</location>
    </subcellularLocation>
    <text evidence="3">The tmRNA-SmpB complex associates with stalled 70S ribosomes.</text>
</comment>
<dbReference type="Pfam" id="PF01668">
    <property type="entry name" value="SmpB"/>
    <property type="match status" value="1"/>
</dbReference>
<evidence type="ECO:0000256" key="3">
    <source>
        <dbReference type="HAMAP-Rule" id="MF_00023"/>
    </source>
</evidence>
<evidence type="ECO:0000256" key="1">
    <source>
        <dbReference type="ARBA" id="ARBA00022490"/>
    </source>
</evidence>
<feature type="region of interest" description="Disordered" evidence="4">
    <location>
        <begin position="133"/>
        <end position="154"/>
    </location>
</feature>
<comment type="function">
    <text evidence="3">Required for rescue of stalled ribosomes mediated by trans-translation. Binds to transfer-messenger RNA (tmRNA), required for stable association of tmRNA with ribosomes. tmRNA and SmpB together mimic tRNA shape, replacing the anticodon stem-loop with SmpB. tmRNA is encoded by the ssrA gene; the 2 termini fold to resemble tRNA(Ala) and it encodes a 'tag peptide', a short internal open reading frame. During trans-translation Ala-aminoacylated tmRNA acts like a tRNA, entering the A-site of stalled ribosomes, displacing the stalled mRNA. The ribosome then switches to translate the ORF on the tmRNA; the nascent peptide is terminated with the 'tag peptide' encoded by the tmRNA and targeted for degradation. The ribosome is freed to recommence translation, which seems to be the essential function of trans-translation.</text>
</comment>
<dbReference type="RefSeq" id="WP_158208640.1">
    <property type="nucleotide sequence ID" value="NZ_CP046996.1"/>
</dbReference>
<dbReference type="NCBIfam" id="NF003843">
    <property type="entry name" value="PRK05422.1"/>
    <property type="match status" value="1"/>
</dbReference>
<gene>
    <name evidence="3 5" type="primary">smpB</name>
    <name evidence="5" type="ORF">GQ588_14055</name>
</gene>
<dbReference type="AlphaFoldDB" id="A0A857DML6"/>
<keyword evidence="1 3" id="KW-0963">Cytoplasm</keyword>
<name>A0A857DML6_9FIRM</name>
<dbReference type="GO" id="GO:0070929">
    <property type="term" value="P:trans-translation"/>
    <property type="evidence" value="ECO:0007669"/>
    <property type="project" value="UniProtKB-UniRule"/>
</dbReference>
<dbReference type="Gene3D" id="2.40.280.10">
    <property type="match status" value="1"/>
</dbReference>
<evidence type="ECO:0000256" key="4">
    <source>
        <dbReference type="SAM" id="MobiDB-lite"/>
    </source>
</evidence>
<dbReference type="GO" id="GO:0070930">
    <property type="term" value="P:trans-translation-dependent protein tagging"/>
    <property type="evidence" value="ECO:0007669"/>
    <property type="project" value="TreeGrafter"/>
</dbReference>
<dbReference type="InterPro" id="IPR023620">
    <property type="entry name" value="SmpB"/>
</dbReference>
<dbReference type="PANTHER" id="PTHR30308:SF2">
    <property type="entry name" value="SSRA-BINDING PROTEIN"/>
    <property type="match status" value="1"/>
</dbReference>
<dbReference type="EMBL" id="CP046996">
    <property type="protein sequence ID" value="QHA01682.1"/>
    <property type="molecule type" value="Genomic_DNA"/>
</dbReference>
<evidence type="ECO:0000256" key="2">
    <source>
        <dbReference type="ARBA" id="ARBA00022884"/>
    </source>
</evidence>
<dbReference type="NCBIfam" id="TIGR00086">
    <property type="entry name" value="smpB"/>
    <property type="match status" value="1"/>
</dbReference>
<dbReference type="GO" id="GO:0003723">
    <property type="term" value="F:RNA binding"/>
    <property type="evidence" value="ECO:0007669"/>
    <property type="project" value="UniProtKB-UniRule"/>
</dbReference>
<organism evidence="5 6">
    <name type="scientific">Dehalobacter restrictus</name>
    <dbReference type="NCBI Taxonomy" id="55583"/>
    <lineage>
        <taxon>Bacteria</taxon>
        <taxon>Bacillati</taxon>
        <taxon>Bacillota</taxon>
        <taxon>Clostridia</taxon>
        <taxon>Eubacteriales</taxon>
        <taxon>Desulfitobacteriaceae</taxon>
        <taxon>Dehalobacter</taxon>
    </lineage>
</organism>
<evidence type="ECO:0000313" key="6">
    <source>
        <dbReference type="Proteomes" id="UP000430508"/>
    </source>
</evidence>
<dbReference type="CDD" id="cd09294">
    <property type="entry name" value="SmpB"/>
    <property type="match status" value="1"/>
</dbReference>
<evidence type="ECO:0000313" key="5">
    <source>
        <dbReference type="EMBL" id="QHA01682.1"/>
    </source>
</evidence>
<dbReference type="PANTHER" id="PTHR30308">
    <property type="entry name" value="TMRNA-BINDING COMPONENT OF TRANS-TRANSLATION TAGGING COMPLEX"/>
    <property type="match status" value="1"/>
</dbReference>
<dbReference type="InterPro" id="IPR000037">
    <property type="entry name" value="SsrA-bd_prot"/>
</dbReference>
<sequence length="154" mass="17910">MAEGIKVIAENRKARHDFFVEDSYEAGIILTGTEIKSIRAGRVNLKDSYAEIIKGEVWLNQMHISPYEQGNRFNHDPLRKRKLLLNRTEIIKMGDRVKLQGMTLVPLKIYLKHGMAKIELGLCKGKKTYDKRDDLAERDAKRQMERDLRDRNKG</sequence>
<protein>
    <recommendedName>
        <fullName evidence="3">SsrA-binding protein</fullName>
    </recommendedName>
    <alternativeName>
        <fullName evidence="3">Small protein B</fullName>
    </alternativeName>
</protein>
<reference evidence="5 6" key="1">
    <citation type="submission" date="2019-12" db="EMBL/GenBank/DDBJ databases">
        <title>Sequence classification of anaerobic respiratory reductive dehalogenases: First we see many, then we see few.</title>
        <authorList>
            <person name="Molenda O."/>
            <person name="Puentes Jacome L.A."/>
            <person name="Cao X."/>
            <person name="Nesbo C.L."/>
            <person name="Tang S."/>
            <person name="Morson N."/>
            <person name="Patron J."/>
            <person name="Lomheim L."/>
            <person name="Wishart D.S."/>
            <person name="Edwards E.A."/>
        </authorList>
    </citation>
    <scope>NUCLEOTIDE SEQUENCE [LARGE SCALE GENOMIC DNA]</scope>
    <source>
        <strain evidence="5 6">12DCA</strain>
    </source>
</reference>
<dbReference type="HAMAP" id="MF_00023">
    <property type="entry name" value="SmpB"/>
    <property type="match status" value="1"/>
</dbReference>
<proteinExistence type="inferred from homology"/>
<accession>A0A857DML6</accession>
<comment type="similarity">
    <text evidence="3">Belongs to the SmpB family.</text>
</comment>
<dbReference type="GO" id="GO:0005829">
    <property type="term" value="C:cytosol"/>
    <property type="evidence" value="ECO:0007669"/>
    <property type="project" value="TreeGrafter"/>
</dbReference>
<dbReference type="PROSITE" id="PS01317">
    <property type="entry name" value="SSRP"/>
    <property type="match status" value="1"/>
</dbReference>
<dbReference type="Proteomes" id="UP000430508">
    <property type="component" value="Chromosome"/>
</dbReference>